<evidence type="ECO:0000313" key="2">
    <source>
        <dbReference type="EMBL" id="CAF1205559.1"/>
    </source>
</evidence>
<evidence type="ECO:0000313" key="5">
    <source>
        <dbReference type="Proteomes" id="UP000663829"/>
    </source>
</evidence>
<proteinExistence type="predicted"/>
<protein>
    <submittedName>
        <fullName evidence="2">Uncharacterized protein</fullName>
    </submittedName>
</protein>
<dbReference type="Proteomes" id="UP000681722">
    <property type="component" value="Unassembled WGS sequence"/>
</dbReference>
<evidence type="ECO:0000313" key="1">
    <source>
        <dbReference type="EMBL" id="CAF1175533.1"/>
    </source>
</evidence>
<organism evidence="2 5">
    <name type="scientific">Didymodactylos carnosus</name>
    <dbReference type="NCBI Taxonomy" id="1234261"/>
    <lineage>
        <taxon>Eukaryota</taxon>
        <taxon>Metazoa</taxon>
        <taxon>Spiralia</taxon>
        <taxon>Gnathifera</taxon>
        <taxon>Rotifera</taxon>
        <taxon>Eurotatoria</taxon>
        <taxon>Bdelloidea</taxon>
        <taxon>Philodinida</taxon>
        <taxon>Philodinidae</taxon>
        <taxon>Didymodactylos</taxon>
    </lineage>
</organism>
<comment type="caution">
    <text evidence="2">The sequence shown here is derived from an EMBL/GenBank/DDBJ whole genome shotgun (WGS) entry which is preliminary data.</text>
</comment>
<evidence type="ECO:0000313" key="3">
    <source>
        <dbReference type="EMBL" id="CAF3969804.1"/>
    </source>
</evidence>
<dbReference type="EMBL" id="CAJNOK010012983">
    <property type="protein sequence ID" value="CAF1175533.1"/>
    <property type="molecule type" value="Genomic_DNA"/>
</dbReference>
<dbReference type="EMBL" id="CAJNOQ010008744">
    <property type="protein sequence ID" value="CAF1205559.1"/>
    <property type="molecule type" value="Genomic_DNA"/>
</dbReference>
<accession>A0A814WQE3</accession>
<dbReference type="EMBL" id="CAJOBA010034508">
    <property type="protein sequence ID" value="CAF3986825.1"/>
    <property type="molecule type" value="Genomic_DNA"/>
</dbReference>
<name>A0A814WQE3_9BILA</name>
<dbReference type="Proteomes" id="UP000677228">
    <property type="component" value="Unassembled WGS sequence"/>
</dbReference>
<evidence type="ECO:0000313" key="4">
    <source>
        <dbReference type="EMBL" id="CAF3986825.1"/>
    </source>
</evidence>
<keyword evidence="5" id="KW-1185">Reference proteome</keyword>
<sequence length="69" mass="8520">MVQYKKLYELLREGPQYREPQPRYWQHAFETVKDVETYIDKICKTEKLAQIFSREWKAELLQLVTDRIK</sequence>
<dbReference type="Proteomes" id="UP000682733">
    <property type="component" value="Unassembled WGS sequence"/>
</dbReference>
<gene>
    <name evidence="2" type="ORF">GPM918_LOCUS23944</name>
    <name evidence="1" type="ORF">OVA965_LOCUS22792</name>
    <name evidence="3" type="ORF">SRO942_LOCUS23943</name>
    <name evidence="4" type="ORF">TMI583_LOCUS23510</name>
</gene>
<dbReference type="Proteomes" id="UP000663829">
    <property type="component" value="Unassembled WGS sequence"/>
</dbReference>
<dbReference type="AlphaFoldDB" id="A0A814WQE3"/>
<reference evidence="2" key="1">
    <citation type="submission" date="2021-02" db="EMBL/GenBank/DDBJ databases">
        <authorList>
            <person name="Nowell W R."/>
        </authorList>
    </citation>
    <scope>NUCLEOTIDE SEQUENCE</scope>
</reference>
<dbReference type="EMBL" id="CAJOBC010008745">
    <property type="protein sequence ID" value="CAF3969804.1"/>
    <property type="molecule type" value="Genomic_DNA"/>
</dbReference>